<feature type="transmembrane region" description="Helical" evidence="7">
    <location>
        <begin position="77"/>
        <end position="99"/>
    </location>
</feature>
<dbReference type="EMBL" id="JARH01001094">
    <property type="protein sequence ID" value="EXF72996.1"/>
    <property type="molecule type" value="Genomic_DNA"/>
</dbReference>
<feature type="domain" description="Rhodopsin" evidence="8">
    <location>
        <begin position="37"/>
        <end position="261"/>
    </location>
</feature>
<dbReference type="InterPro" id="IPR049326">
    <property type="entry name" value="Rhodopsin_dom_fungi"/>
</dbReference>
<evidence type="ECO:0000256" key="5">
    <source>
        <dbReference type="ARBA" id="ARBA00038359"/>
    </source>
</evidence>
<feature type="transmembrane region" description="Helical" evidence="7">
    <location>
        <begin position="35"/>
        <end position="56"/>
    </location>
</feature>
<comment type="similarity">
    <text evidence="5">Belongs to the SAT4 family.</text>
</comment>
<dbReference type="GO" id="GO:0016020">
    <property type="term" value="C:membrane"/>
    <property type="evidence" value="ECO:0007669"/>
    <property type="project" value="UniProtKB-SubCell"/>
</dbReference>
<keyword evidence="3 7" id="KW-1133">Transmembrane helix</keyword>
<feature type="region of interest" description="Disordered" evidence="6">
    <location>
        <begin position="292"/>
        <end position="323"/>
    </location>
</feature>
<feature type="transmembrane region" description="Helical" evidence="7">
    <location>
        <begin position="148"/>
        <end position="169"/>
    </location>
</feature>
<name>A0A010QYD2_9PEZI</name>
<dbReference type="PANTHER" id="PTHR33048:SF47">
    <property type="entry name" value="INTEGRAL MEMBRANE PROTEIN-RELATED"/>
    <property type="match status" value="1"/>
</dbReference>
<organism evidence="9 10">
    <name type="scientific">Colletotrichum fioriniae PJ7</name>
    <dbReference type="NCBI Taxonomy" id="1445577"/>
    <lineage>
        <taxon>Eukaryota</taxon>
        <taxon>Fungi</taxon>
        <taxon>Dikarya</taxon>
        <taxon>Ascomycota</taxon>
        <taxon>Pezizomycotina</taxon>
        <taxon>Sordariomycetes</taxon>
        <taxon>Hypocreomycetidae</taxon>
        <taxon>Glomerellales</taxon>
        <taxon>Glomerellaceae</taxon>
        <taxon>Colletotrichum</taxon>
        <taxon>Colletotrichum acutatum species complex</taxon>
    </lineage>
</organism>
<dbReference type="InterPro" id="IPR052337">
    <property type="entry name" value="SAT4-like"/>
</dbReference>
<proteinExistence type="inferred from homology"/>
<evidence type="ECO:0000256" key="7">
    <source>
        <dbReference type="SAM" id="Phobius"/>
    </source>
</evidence>
<evidence type="ECO:0000259" key="8">
    <source>
        <dbReference type="Pfam" id="PF20684"/>
    </source>
</evidence>
<dbReference type="Pfam" id="PF20684">
    <property type="entry name" value="Fung_rhodopsin"/>
    <property type="match status" value="1"/>
</dbReference>
<evidence type="ECO:0000313" key="10">
    <source>
        <dbReference type="Proteomes" id="UP000020467"/>
    </source>
</evidence>
<evidence type="ECO:0000256" key="4">
    <source>
        <dbReference type="ARBA" id="ARBA00023136"/>
    </source>
</evidence>
<dbReference type="OrthoDB" id="5421689at2759"/>
<evidence type="ECO:0000256" key="6">
    <source>
        <dbReference type="SAM" id="MobiDB-lite"/>
    </source>
</evidence>
<dbReference type="Proteomes" id="UP000020467">
    <property type="component" value="Unassembled WGS sequence"/>
</dbReference>
<comment type="caution">
    <text evidence="9">The sequence shown here is derived from an EMBL/GenBank/DDBJ whole genome shotgun (WGS) entry which is preliminary data.</text>
</comment>
<dbReference type="PANTHER" id="PTHR33048">
    <property type="entry name" value="PTH11-LIKE INTEGRAL MEMBRANE PROTEIN (AFU_ORTHOLOGUE AFUA_5G11245)"/>
    <property type="match status" value="1"/>
</dbReference>
<evidence type="ECO:0000256" key="3">
    <source>
        <dbReference type="ARBA" id="ARBA00022989"/>
    </source>
</evidence>
<keyword evidence="10" id="KW-1185">Reference proteome</keyword>
<comment type="subcellular location">
    <subcellularLocation>
        <location evidence="1">Membrane</location>
        <topology evidence="1">Multi-pass membrane protein</topology>
    </subcellularLocation>
</comment>
<gene>
    <name evidence="9" type="ORF">CFIO01_04702</name>
</gene>
<accession>A0A010QYD2</accession>
<dbReference type="AlphaFoldDB" id="A0A010QYD2"/>
<evidence type="ECO:0000256" key="1">
    <source>
        <dbReference type="ARBA" id="ARBA00004141"/>
    </source>
</evidence>
<keyword evidence="4 7" id="KW-0472">Membrane</keyword>
<feature type="transmembrane region" description="Helical" evidence="7">
    <location>
        <begin position="111"/>
        <end position="136"/>
    </location>
</feature>
<evidence type="ECO:0000256" key="2">
    <source>
        <dbReference type="ARBA" id="ARBA00022692"/>
    </source>
</evidence>
<reference evidence="9 10" key="1">
    <citation type="submission" date="2014-02" db="EMBL/GenBank/DDBJ databases">
        <title>The genome sequence of Colletotrichum fioriniae PJ7.</title>
        <authorList>
            <person name="Baroncelli R."/>
            <person name="Thon M.R."/>
        </authorList>
    </citation>
    <scope>NUCLEOTIDE SEQUENCE [LARGE SCALE GENOMIC DNA]</scope>
    <source>
        <strain evidence="9 10">PJ7</strain>
    </source>
</reference>
<protein>
    <submittedName>
        <fullName evidence="9">Integral membrane protein</fullName>
    </submittedName>
</protein>
<sequence>MAAVVLLLFDQRHDHAVLARKAPTPYPPMTLDGRNLVIVSCIMMALTTVWTTMRIMSKYIVGATYLVEDYFYVLGQTFLAAQVTYAGGLLAIKMSIILLTQRIFSDFGRWFRIWCWVAIGLSIVWGLYTGLVGLIIAKTKPGNQGSKLLFSLVSIFDIITDIIIVVLPMKVVSTLQMSKPHKIALYVIFGAGIMLFSENKDTDARTKHSTILFSGVRLYHTLTVDYGNITKSFASAPYSAVLQNGIAVMVASSPILRPIFDRTIARWLNLSIRGNGRTVATGPIRTIRTLRGPATTRNRSDARTTLSRSDGFKQMTDNSDADDSLSWEMEGLETLRRKSDQAQISAHAEAQAPDRVSPLSLAGGISVTHTFTIESHVTRLPSFSGFVSTENRLSKADVA</sequence>
<evidence type="ECO:0000313" key="9">
    <source>
        <dbReference type="EMBL" id="EXF72996.1"/>
    </source>
</evidence>
<dbReference type="eggNOG" id="ENOG502SM41">
    <property type="taxonomic scope" value="Eukaryota"/>
</dbReference>
<dbReference type="KEGG" id="cfj:CFIO01_04702"/>
<dbReference type="HOGENOM" id="CLU_028200_0_1_1"/>
<keyword evidence="2 7" id="KW-0812">Transmembrane</keyword>